<dbReference type="GO" id="GO:0051287">
    <property type="term" value="F:NAD binding"/>
    <property type="evidence" value="ECO:0007669"/>
    <property type="project" value="InterPro"/>
</dbReference>
<dbReference type="PANTHER" id="PTHR42789:SF1">
    <property type="entry name" value="D-ISOMER SPECIFIC 2-HYDROXYACID DEHYDROGENASE FAMILY PROTEIN (AFU_ORTHOLOGUE AFUA_6G10090)"/>
    <property type="match status" value="1"/>
</dbReference>
<keyword evidence="9" id="KW-1185">Reference proteome</keyword>
<dbReference type="Gene3D" id="3.40.50.720">
    <property type="entry name" value="NAD(P)-binding Rossmann-like Domain"/>
    <property type="match status" value="2"/>
</dbReference>
<feature type="domain" description="D-isomer specific 2-hydroxyacid dehydrogenase catalytic" evidence="6">
    <location>
        <begin position="14"/>
        <end position="305"/>
    </location>
</feature>
<proteinExistence type="inferred from homology"/>
<dbReference type="InterPro" id="IPR036291">
    <property type="entry name" value="NAD(P)-bd_dom_sf"/>
</dbReference>
<dbReference type="InterPro" id="IPR029753">
    <property type="entry name" value="D-isomer_DH_CS"/>
</dbReference>
<evidence type="ECO:0000256" key="4">
    <source>
        <dbReference type="ARBA" id="ARBA00023027"/>
    </source>
</evidence>
<dbReference type="SUPFAM" id="SSF52283">
    <property type="entry name" value="Formate/glycerate dehydrogenase catalytic domain-like"/>
    <property type="match status" value="1"/>
</dbReference>
<keyword evidence="3 5" id="KW-0560">Oxidoreductase</keyword>
<evidence type="ECO:0000256" key="1">
    <source>
        <dbReference type="ARBA" id="ARBA00005854"/>
    </source>
</evidence>
<accession>A0A841TXA1</accession>
<evidence type="ECO:0000259" key="6">
    <source>
        <dbReference type="Pfam" id="PF00389"/>
    </source>
</evidence>
<dbReference type="PROSITE" id="PS00670">
    <property type="entry name" value="D_2_HYDROXYACID_DH_2"/>
    <property type="match status" value="1"/>
</dbReference>
<dbReference type="GO" id="GO:0008652">
    <property type="term" value="P:amino acid biosynthetic process"/>
    <property type="evidence" value="ECO:0007669"/>
    <property type="project" value="UniProtKB-KW"/>
</dbReference>
<evidence type="ECO:0000256" key="3">
    <source>
        <dbReference type="ARBA" id="ARBA00023002"/>
    </source>
</evidence>
<evidence type="ECO:0000256" key="2">
    <source>
        <dbReference type="ARBA" id="ARBA00022605"/>
    </source>
</evidence>
<dbReference type="InterPro" id="IPR006140">
    <property type="entry name" value="D-isomer_DH_NAD-bd"/>
</dbReference>
<dbReference type="Proteomes" id="UP000553776">
    <property type="component" value="Unassembled WGS sequence"/>
</dbReference>
<comment type="caution">
    <text evidence="8">The sequence shown here is derived from an EMBL/GenBank/DDBJ whole genome shotgun (WGS) entry which is preliminary data.</text>
</comment>
<dbReference type="RefSeq" id="WP_185134526.1">
    <property type="nucleotide sequence ID" value="NZ_JACJVR010000011.1"/>
</dbReference>
<keyword evidence="2" id="KW-0028">Amino-acid biosynthesis</keyword>
<dbReference type="PANTHER" id="PTHR42789">
    <property type="entry name" value="D-ISOMER SPECIFIC 2-HYDROXYACID DEHYDROGENASE FAMILY PROTEIN (AFU_ORTHOLOGUE AFUA_6G10090)"/>
    <property type="match status" value="1"/>
</dbReference>
<dbReference type="Pfam" id="PF00389">
    <property type="entry name" value="2-Hacid_dh"/>
    <property type="match status" value="1"/>
</dbReference>
<feature type="domain" description="D-isomer specific 2-hydroxyacid dehydrogenase NAD-binding" evidence="7">
    <location>
        <begin position="109"/>
        <end position="281"/>
    </location>
</feature>
<dbReference type="InterPro" id="IPR006139">
    <property type="entry name" value="D-isomer_2_OHA_DH_cat_dom"/>
</dbReference>
<evidence type="ECO:0000313" key="9">
    <source>
        <dbReference type="Proteomes" id="UP000553776"/>
    </source>
</evidence>
<dbReference type="Pfam" id="PF02826">
    <property type="entry name" value="2-Hacid_dh_C"/>
    <property type="match status" value="1"/>
</dbReference>
<dbReference type="InterPro" id="IPR029752">
    <property type="entry name" value="D-isomer_DH_CS1"/>
</dbReference>
<gene>
    <name evidence="8" type="ORF">H7B90_03700</name>
</gene>
<evidence type="ECO:0000256" key="5">
    <source>
        <dbReference type="RuleBase" id="RU003719"/>
    </source>
</evidence>
<evidence type="ECO:0000259" key="7">
    <source>
        <dbReference type="Pfam" id="PF02826"/>
    </source>
</evidence>
<dbReference type="SUPFAM" id="SSF51735">
    <property type="entry name" value="NAD(P)-binding Rossmann-fold domains"/>
    <property type="match status" value="1"/>
</dbReference>
<comment type="similarity">
    <text evidence="1 5">Belongs to the D-isomer specific 2-hydroxyacid dehydrogenase family.</text>
</comment>
<dbReference type="AlphaFoldDB" id="A0A841TXA1"/>
<dbReference type="FunFam" id="3.40.50.720:FF:000203">
    <property type="entry name" value="D-3-phosphoglycerate dehydrogenase (SerA)"/>
    <property type="match status" value="1"/>
</dbReference>
<reference evidence="8 9" key="1">
    <citation type="submission" date="2020-08" db="EMBL/GenBank/DDBJ databases">
        <title>Cohnella phylogeny.</title>
        <authorList>
            <person name="Dunlap C."/>
        </authorList>
    </citation>
    <scope>NUCLEOTIDE SEQUENCE [LARGE SCALE GENOMIC DNA]</scope>
    <source>
        <strain evidence="8 9">DSM 25239</strain>
    </source>
</reference>
<sequence length="313" mass="34344">MRVVSTSPSFAMYSDEPLQILREHRIEVVRLPAHAGERELIGALADADAIIVGYGDINRNVIESSPRLKVICKHGVDVDNIDLAAAREKGIPVTNVPDGNKTAVADYAFGLMLTIARRIHEANERTKRGEWPKMVAGEVYGKTLGVVGLGRIGKEMVRRAKGFDMPVLAYDPYPDAAFAEANGVRFVSLEELLGESDFVTLHLPLDERTHRLIGREALGRMKRTAYLLNVSRGGLIDEAALEEALRDGKIAGCALDVFEEEPAKEHPLFERPNCLATSHVAGYTYEAIDRIGVACANQVVSVLVRGEEPVHRL</sequence>
<dbReference type="CDD" id="cd12172">
    <property type="entry name" value="PGDH_like_2"/>
    <property type="match status" value="1"/>
</dbReference>
<evidence type="ECO:0000313" key="8">
    <source>
        <dbReference type="EMBL" id="MBB6690500.1"/>
    </source>
</evidence>
<dbReference type="EMBL" id="JACJVR010000011">
    <property type="protein sequence ID" value="MBB6690500.1"/>
    <property type="molecule type" value="Genomic_DNA"/>
</dbReference>
<dbReference type="PROSITE" id="PS00065">
    <property type="entry name" value="D_2_HYDROXYACID_DH_1"/>
    <property type="match status" value="1"/>
</dbReference>
<dbReference type="PROSITE" id="PS00671">
    <property type="entry name" value="D_2_HYDROXYACID_DH_3"/>
    <property type="match status" value="1"/>
</dbReference>
<dbReference type="GO" id="GO:0016616">
    <property type="term" value="F:oxidoreductase activity, acting on the CH-OH group of donors, NAD or NADP as acceptor"/>
    <property type="evidence" value="ECO:0007669"/>
    <property type="project" value="InterPro"/>
</dbReference>
<protein>
    <submittedName>
        <fullName evidence="8">Phosphoglycerate dehydrogenase</fullName>
    </submittedName>
</protein>
<dbReference type="InterPro" id="IPR050857">
    <property type="entry name" value="D-2-hydroxyacid_DH"/>
</dbReference>
<name>A0A841TXA1_9BACL</name>
<keyword evidence="4" id="KW-0520">NAD</keyword>
<organism evidence="8 9">
    <name type="scientific">Cohnella xylanilytica</name>
    <dbReference type="NCBI Taxonomy" id="557555"/>
    <lineage>
        <taxon>Bacteria</taxon>
        <taxon>Bacillati</taxon>
        <taxon>Bacillota</taxon>
        <taxon>Bacilli</taxon>
        <taxon>Bacillales</taxon>
        <taxon>Paenibacillaceae</taxon>
        <taxon>Cohnella</taxon>
    </lineage>
</organism>